<dbReference type="STRING" id="68775.A0A5C3MG80"/>
<keyword evidence="1" id="KW-0812">Transmembrane</keyword>
<evidence type="ECO:0000313" key="4">
    <source>
        <dbReference type="Proteomes" id="UP000308652"/>
    </source>
</evidence>
<evidence type="ECO:0000313" key="3">
    <source>
        <dbReference type="EMBL" id="TFK44270.1"/>
    </source>
</evidence>
<dbReference type="OrthoDB" id="3066463at2759"/>
<organism evidence="3 4">
    <name type="scientific">Crucibulum laeve</name>
    <dbReference type="NCBI Taxonomy" id="68775"/>
    <lineage>
        <taxon>Eukaryota</taxon>
        <taxon>Fungi</taxon>
        <taxon>Dikarya</taxon>
        <taxon>Basidiomycota</taxon>
        <taxon>Agaricomycotina</taxon>
        <taxon>Agaricomycetes</taxon>
        <taxon>Agaricomycetidae</taxon>
        <taxon>Agaricales</taxon>
        <taxon>Agaricineae</taxon>
        <taxon>Nidulariaceae</taxon>
        <taxon>Crucibulum</taxon>
    </lineage>
</organism>
<evidence type="ECO:0000256" key="1">
    <source>
        <dbReference type="SAM" id="Phobius"/>
    </source>
</evidence>
<dbReference type="Proteomes" id="UP000308652">
    <property type="component" value="Unassembled WGS sequence"/>
</dbReference>
<dbReference type="EMBL" id="ML213590">
    <property type="protein sequence ID" value="TFK44270.1"/>
    <property type="molecule type" value="Genomic_DNA"/>
</dbReference>
<dbReference type="InterPro" id="IPR045340">
    <property type="entry name" value="DUF6533"/>
</dbReference>
<feature type="transmembrane region" description="Helical" evidence="1">
    <location>
        <begin position="114"/>
        <end position="137"/>
    </location>
</feature>
<feature type="transmembrane region" description="Helical" evidence="1">
    <location>
        <begin position="157"/>
        <end position="179"/>
    </location>
</feature>
<name>A0A5C3MG80_9AGAR</name>
<accession>A0A5C3MG80</accession>
<feature type="domain" description="DUF6533" evidence="2">
    <location>
        <begin position="13"/>
        <end position="56"/>
    </location>
</feature>
<sequence>MSAHTRLFISSGQVASLTFLLYEITITFDDEVDIIWAKPNKSWIKWQFLFTRYFALAVQLVNRSIEMAINSDSVMLTGSLKDWYICQVFVGSILITAVELVLMARVYALYNKNIWIGIGFGVLLCGEVVTMIVGVILNIPGDGFQVDTLLLRSPDSFTYVGISAAVSQITILILTLIKYRAAVRGGWSRLPILQLMVRDGTVAFFVLFIVTTMTAVTTIMDSEYTPIGNSWFLSIVASAGCRLIINMHRLPQQSAEPESETNSFPTTVQLTTLYPDLEMYPSSCSGDRSH</sequence>
<keyword evidence="1" id="KW-0472">Membrane</keyword>
<feature type="transmembrane region" description="Helical" evidence="1">
    <location>
        <begin position="200"/>
        <end position="220"/>
    </location>
</feature>
<protein>
    <recommendedName>
        <fullName evidence="2">DUF6533 domain-containing protein</fullName>
    </recommendedName>
</protein>
<dbReference type="AlphaFoldDB" id="A0A5C3MG80"/>
<evidence type="ECO:0000259" key="2">
    <source>
        <dbReference type="Pfam" id="PF20151"/>
    </source>
</evidence>
<reference evidence="3 4" key="1">
    <citation type="journal article" date="2019" name="Nat. Ecol. Evol.">
        <title>Megaphylogeny resolves global patterns of mushroom evolution.</title>
        <authorList>
            <person name="Varga T."/>
            <person name="Krizsan K."/>
            <person name="Foldi C."/>
            <person name="Dima B."/>
            <person name="Sanchez-Garcia M."/>
            <person name="Sanchez-Ramirez S."/>
            <person name="Szollosi G.J."/>
            <person name="Szarkandi J.G."/>
            <person name="Papp V."/>
            <person name="Albert L."/>
            <person name="Andreopoulos W."/>
            <person name="Angelini C."/>
            <person name="Antonin V."/>
            <person name="Barry K.W."/>
            <person name="Bougher N.L."/>
            <person name="Buchanan P."/>
            <person name="Buyck B."/>
            <person name="Bense V."/>
            <person name="Catcheside P."/>
            <person name="Chovatia M."/>
            <person name="Cooper J."/>
            <person name="Damon W."/>
            <person name="Desjardin D."/>
            <person name="Finy P."/>
            <person name="Geml J."/>
            <person name="Haridas S."/>
            <person name="Hughes K."/>
            <person name="Justo A."/>
            <person name="Karasinski D."/>
            <person name="Kautmanova I."/>
            <person name="Kiss B."/>
            <person name="Kocsube S."/>
            <person name="Kotiranta H."/>
            <person name="LaButti K.M."/>
            <person name="Lechner B.E."/>
            <person name="Liimatainen K."/>
            <person name="Lipzen A."/>
            <person name="Lukacs Z."/>
            <person name="Mihaltcheva S."/>
            <person name="Morgado L.N."/>
            <person name="Niskanen T."/>
            <person name="Noordeloos M.E."/>
            <person name="Ohm R.A."/>
            <person name="Ortiz-Santana B."/>
            <person name="Ovrebo C."/>
            <person name="Racz N."/>
            <person name="Riley R."/>
            <person name="Savchenko A."/>
            <person name="Shiryaev A."/>
            <person name="Soop K."/>
            <person name="Spirin V."/>
            <person name="Szebenyi C."/>
            <person name="Tomsovsky M."/>
            <person name="Tulloss R.E."/>
            <person name="Uehling J."/>
            <person name="Grigoriev I.V."/>
            <person name="Vagvolgyi C."/>
            <person name="Papp T."/>
            <person name="Martin F.M."/>
            <person name="Miettinen O."/>
            <person name="Hibbett D.S."/>
            <person name="Nagy L.G."/>
        </authorList>
    </citation>
    <scope>NUCLEOTIDE SEQUENCE [LARGE SCALE GENOMIC DNA]</scope>
    <source>
        <strain evidence="3 4">CBS 166.37</strain>
    </source>
</reference>
<gene>
    <name evidence="3" type="ORF">BDQ12DRAFT_672680</name>
</gene>
<dbReference type="Pfam" id="PF20151">
    <property type="entry name" value="DUF6533"/>
    <property type="match status" value="1"/>
</dbReference>
<keyword evidence="4" id="KW-1185">Reference proteome</keyword>
<keyword evidence="1" id="KW-1133">Transmembrane helix</keyword>
<proteinExistence type="predicted"/>
<feature type="transmembrane region" description="Helical" evidence="1">
    <location>
        <begin position="82"/>
        <end position="102"/>
    </location>
</feature>
<feature type="transmembrane region" description="Helical" evidence="1">
    <location>
        <begin position="226"/>
        <end position="245"/>
    </location>
</feature>